<protein>
    <submittedName>
        <fullName evidence="2">Dimethyladenosine transferase 2, mitochondrial</fullName>
    </submittedName>
</protein>
<evidence type="ECO:0000313" key="2">
    <source>
        <dbReference type="RefSeq" id="XP_045154141.1"/>
    </source>
</evidence>
<dbReference type="RefSeq" id="XP_045154141.1">
    <property type="nucleotide sequence ID" value="XM_045298206.1"/>
</dbReference>
<keyword evidence="2" id="KW-0808">Transferase</keyword>
<accession>A0AC55DQX3</accession>
<keyword evidence="1" id="KW-1185">Reference proteome</keyword>
<evidence type="ECO:0000313" key="1">
    <source>
        <dbReference type="Proteomes" id="UP000694863"/>
    </source>
</evidence>
<gene>
    <name evidence="2" type="primary">TFB2M</name>
</gene>
<reference evidence="2" key="1">
    <citation type="submission" date="2025-08" db="UniProtKB">
        <authorList>
            <consortium name="RefSeq"/>
        </authorList>
    </citation>
    <scope>IDENTIFICATION</scope>
</reference>
<organism evidence="1 2">
    <name type="scientific">Echinops telfairi</name>
    <name type="common">Lesser hedgehog tenrec</name>
    <dbReference type="NCBI Taxonomy" id="9371"/>
    <lineage>
        <taxon>Eukaryota</taxon>
        <taxon>Metazoa</taxon>
        <taxon>Chordata</taxon>
        <taxon>Craniata</taxon>
        <taxon>Vertebrata</taxon>
        <taxon>Euteleostomi</taxon>
        <taxon>Mammalia</taxon>
        <taxon>Eutheria</taxon>
        <taxon>Afrotheria</taxon>
        <taxon>Tenrecidae</taxon>
        <taxon>Tenrecinae</taxon>
        <taxon>Echinops</taxon>
    </lineage>
</organism>
<name>A0AC55DQX3_ECHTE</name>
<proteinExistence type="predicted"/>
<dbReference type="Proteomes" id="UP000694863">
    <property type="component" value="Unplaced"/>
</dbReference>
<sequence length="286" mass="32395">MWVPVAGPSLRLTLSILTGCGRVRVLGTGVGTRKDLAKTPRRAFSDSLAQPLPCPETVESPSCVPKYRLDHKRYVTSPGLAETLALLLQRKRGPPSLILECNPGPGILTQALLKTGARVVALESERTFIPHLERLEQSRHSVLAEWRTKTLKVLMLACSSSSVTYLVGLFSLLQELPELGQQKLYFIRMTPRRNLFTENLTPVNYNVFFYMLKHCFGKRNAKIADHLPSISPVDAVDILMQIRKHKNVKTINMYPEDFKHLFETIECSKDYTYKWLCEDIVEEIAL</sequence>